<evidence type="ECO:0000313" key="3">
    <source>
        <dbReference type="Proteomes" id="UP000045782"/>
    </source>
</evidence>
<dbReference type="EMBL" id="CSWP01000006">
    <property type="protein sequence ID" value="CPV59379.1"/>
    <property type="molecule type" value="Genomic_DNA"/>
</dbReference>
<reference evidence="2 3" key="1">
    <citation type="submission" date="2015-03" db="EMBL/GenBank/DDBJ databases">
        <authorList>
            <person name="Murphy D."/>
        </authorList>
    </citation>
    <scope>NUCLEOTIDE SEQUENCE [LARGE SCALE GENOMIC DNA]</scope>
    <source>
        <strain evidence="2 3">PAP088</strain>
    </source>
</reference>
<dbReference type="Proteomes" id="UP000045782">
    <property type="component" value="Unassembled WGS sequence"/>
</dbReference>
<evidence type="ECO:0000256" key="1">
    <source>
        <dbReference type="SAM" id="MobiDB-lite"/>
    </source>
</evidence>
<sequence length="114" mass="11168">MLLVKLSRTRAVAHRFLPALGLVVFGAVGLGSAEVTALADPLAPAALISDAPVNPGDPGDDGPDSDISGPEDTDTDNVAPPAPASGTGAECENAGTACAGDESGTVLTSDNDEV</sequence>
<proteinExistence type="predicted"/>
<organism evidence="2 3">
    <name type="scientific">Mycobacteroides abscessus</name>
    <dbReference type="NCBI Taxonomy" id="36809"/>
    <lineage>
        <taxon>Bacteria</taxon>
        <taxon>Bacillati</taxon>
        <taxon>Actinomycetota</taxon>
        <taxon>Actinomycetes</taxon>
        <taxon>Mycobacteriales</taxon>
        <taxon>Mycobacteriaceae</taxon>
        <taxon>Mycobacteroides</taxon>
    </lineage>
</organism>
<protein>
    <submittedName>
        <fullName evidence="2">Uncharacterized protein</fullName>
    </submittedName>
</protein>
<dbReference type="AlphaFoldDB" id="A0A0U0ZNH2"/>
<evidence type="ECO:0000313" key="2">
    <source>
        <dbReference type="EMBL" id="CPV59379.1"/>
    </source>
</evidence>
<feature type="compositionally biased region" description="Acidic residues" evidence="1">
    <location>
        <begin position="58"/>
        <end position="75"/>
    </location>
</feature>
<name>A0A0U0ZNH2_9MYCO</name>
<accession>A0A0U0ZNH2</accession>
<dbReference type="RefSeq" id="WP_005059138.1">
    <property type="nucleotide sequence ID" value="NZ_CP014951.1"/>
</dbReference>
<gene>
    <name evidence="2" type="ORF">ERS075579_03098</name>
</gene>
<feature type="compositionally biased region" description="Polar residues" evidence="1">
    <location>
        <begin position="105"/>
        <end position="114"/>
    </location>
</feature>
<feature type="region of interest" description="Disordered" evidence="1">
    <location>
        <begin position="48"/>
        <end position="114"/>
    </location>
</feature>